<dbReference type="SMART" id="SM00577">
    <property type="entry name" value="CPDc"/>
    <property type="match status" value="1"/>
</dbReference>
<protein>
    <recommendedName>
        <fullName evidence="1">FCP1 homology domain-containing protein</fullName>
    </recommendedName>
</protein>
<dbReference type="FunFam" id="3.40.50.1000:FF:000093">
    <property type="entry name" value="NLI interacting factor-like phosphatase family protein"/>
    <property type="match status" value="1"/>
</dbReference>
<dbReference type="CDD" id="cd07521">
    <property type="entry name" value="HAD_FCP1-like"/>
    <property type="match status" value="1"/>
</dbReference>
<dbReference type="PROSITE" id="PS50969">
    <property type="entry name" value="FCP1"/>
    <property type="match status" value="1"/>
</dbReference>
<dbReference type="InterPro" id="IPR011948">
    <property type="entry name" value="Dullard_phosphatase"/>
</dbReference>
<comment type="caution">
    <text evidence="2">The sequence shown here is derived from an EMBL/GenBank/DDBJ whole genome shotgun (WGS) entry which is preliminary data.</text>
</comment>
<accession>A0ABD3TN72</accession>
<evidence type="ECO:0000259" key="1">
    <source>
        <dbReference type="PROSITE" id="PS50969"/>
    </source>
</evidence>
<dbReference type="AlphaFoldDB" id="A0ABD3TN72"/>
<evidence type="ECO:0000313" key="3">
    <source>
        <dbReference type="Proteomes" id="UP001634393"/>
    </source>
</evidence>
<dbReference type="PANTHER" id="PTHR12210">
    <property type="entry name" value="DULLARD PROTEIN PHOSPHATASE"/>
    <property type="match status" value="1"/>
</dbReference>
<evidence type="ECO:0000313" key="2">
    <source>
        <dbReference type="EMBL" id="KAL3838532.1"/>
    </source>
</evidence>
<keyword evidence="3" id="KW-1185">Reference proteome</keyword>
<gene>
    <name evidence="2" type="ORF">ACJIZ3_023123</name>
</gene>
<dbReference type="Pfam" id="PF03031">
    <property type="entry name" value="NIF"/>
    <property type="match status" value="1"/>
</dbReference>
<dbReference type="InterPro" id="IPR004274">
    <property type="entry name" value="FCP1_dom"/>
</dbReference>
<dbReference type="Gene3D" id="3.40.50.1000">
    <property type="entry name" value="HAD superfamily/HAD-like"/>
    <property type="match status" value="1"/>
</dbReference>
<proteinExistence type="predicted"/>
<dbReference type="InterPro" id="IPR023214">
    <property type="entry name" value="HAD_sf"/>
</dbReference>
<dbReference type="Proteomes" id="UP001634393">
    <property type="component" value="Unassembled WGS sequence"/>
</dbReference>
<dbReference type="InterPro" id="IPR050365">
    <property type="entry name" value="TIM50"/>
</dbReference>
<name>A0ABD3TN72_9LAMI</name>
<dbReference type="InterPro" id="IPR036412">
    <property type="entry name" value="HAD-like_sf"/>
</dbReference>
<dbReference type="EMBL" id="JBJXBP010000003">
    <property type="protein sequence ID" value="KAL3838532.1"/>
    <property type="molecule type" value="Genomic_DNA"/>
</dbReference>
<feature type="domain" description="FCP1 homology" evidence="1">
    <location>
        <begin position="48"/>
        <end position="212"/>
    </location>
</feature>
<sequence length="237" mass="27499">MVSKIVKRKRTKSFKKFIHLTIKPPIGKKSFIIKKSLDNDRRTLPPLPSPNMKTVFLDLDDTLTHTTVSMLNQPPPEKFDFSFTTPDDDHRFVYYVRKRPFVDEFLNFLSERFEIVVFTAGIQSYASAILDRLDPTMNLISHRLYRDSCTIINGKCVKDLSKTGRYMSRVVIVDDSPDSYLFQPGNAMPIQKFTNDDEDEELSFLMPFFHVLASAQDARVALKEYRTEVYGDDMDNM</sequence>
<dbReference type="SUPFAM" id="SSF56784">
    <property type="entry name" value="HAD-like"/>
    <property type="match status" value="1"/>
</dbReference>
<reference evidence="2 3" key="1">
    <citation type="submission" date="2024-12" db="EMBL/GenBank/DDBJ databases">
        <title>The unique morphological basis and parallel evolutionary history of personate flowers in Penstemon.</title>
        <authorList>
            <person name="Depatie T.H."/>
            <person name="Wessinger C.A."/>
        </authorList>
    </citation>
    <scope>NUCLEOTIDE SEQUENCE [LARGE SCALE GENOMIC DNA]</scope>
    <source>
        <strain evidence="2">WTNN_2</strain>
        <tissue evidence="2">Leaf</tissue>
    </source>
</reference>
<dbReference type="NCBIfam" id="TIGR02251">
    <property type="entry name" value="HIF-SF_euk"/>
    <property type="match status" value="1"/>
</dbReference>
<organism evidence="2 3">
    <name type="scientific">Penstemon smallii</name>
    <dbReference type="NCBI Taxonomy" id="265156"/>
    <lineage>
        <taxon>Eukaryota</taxon>
        <taxon>Viridiplantae</taxon>
        <taxon>Streptophyta</taxon>
        <taxon>Embryophyta</taxon>
        <taxon>Tracheophyta</taxon>
        <taxon>Spermatophyta</taxon>
        <taxon>Magnoliopsida</taxon>
        <taxon>eudicotyledons</taxon>
        <taxon>Gunneridae</taxon>
        <taxon>Pentapetalae</taxon>
        <taxon>asterids</taxon>
        <taxon>lamiids</taxon>
        <taxon>Lamiales</taxon>
        <taxon>Plantaginaceae</taxon>
        <taxon>Cheloneae</taxon>
        <taxon>Penstemon</taxon>
    </lineage>
</organism>